<dbReference type="Proteomes" id="UP000433737">
    <property type="component" value="Unassembled WGS sequence"/>
</dbReference>
<name>A0AAX3JA58_9GAMM</name>
<proteinExistence type="predicted"/>
<evidence type="ECO:0000313" key="2">
    <source>
        <dbReference type="Proteomes" id="UP000433737"/>
    </source>
</evidence>
<reference evidence="1 2" key="1">
    <citation type="submission" date="2019-10" db="EMBL/GenBank/DDBJ databases">
        <authorList>
            <person name="Karimi E."/>
        </authorList>
    </citation>
    <scope>NUCLEOTIDE SEQUENCE [LARGE SCALE GENOMIC DNA]</scope>
    <source>
        <strain evidence="1">Pantoea sp. 111</strain>
    </source>
</reference>
<protein>
    <submittedName>
        <fullName evidence="1">Uncharacterized protein</fullName>
    </submittedName>
</protein>
<evidence type="ECO:0000313" key="1">
    <source>
        <dbReference type="EMBL" id="VXC36269.1"/>
    </source>
</evidence>
<sequence>MLQQAGVVSVVFGGIFPEASVGAVAVFLTDASSTVAADPHFLLLQQSLIFLSRS</sequence>
<comment type="caution">
    <text evidence="1">The sequence shown here is derived from an EMBL/GenBank/DDBJ whole genome shotgun (WGS) entry which is preliminary data.</text>
</comment>
<organism evidence="1 2">
    <name type="scientific">Pantoea brenneri</name>
    <dbReference type="NCBI Taxonomy" id="472694"/>
    <lineage>
        <taxon>Bacteria</taxon>
        <taxon>Pseudomonadati</taxon>
        <taxon>Pseudomonadota</taxon>
        <taxon>Gammaproteobacteria</taxon>
        <taxon>Enterobacterales</taxon>
        <taxon>Erwiniaceae</taxon>
        <taxon>Pantoea</taxon>
    </lineage>
</organism>
<dbReference type="AlphaFoldDB" id="A0AAX3JA58"/>
<dbReference type="EMBL" id="CABWMH010000034">
    <property type="protein sequence ID" value="VXC36269.1"/>
    <property type="molecule type" value="Genomic_DNA"/>
</dbReference>
<gene>
    <name evidence="1" type="ORF">PANT111_40046</name>
</gene>
<accession>A0AAX3JA58</accession>